<protein>
    <submittedName>
        <fullName evidence="2">Uncharacterized protein</fullName>
    </submittedName>
</protein>
<reference evidence="2" key="1">
    <citation type="journal article" date="2018" name="PLoS Negl. Trop. Dis.">
        <title>Sialome diversity of ticks revealed by RNAseq of single tick salivary glands.</title>
        <authorList>
            <person name="Perner J."/>
            <person name="Kropackova S."/>
            <person name="Kopacek P."/>
            <person name="Ribeiro J.M."/>
        </authorList>
    </citation>
    <scope>NUCLEOTIDE SEQUENCE</scope>
    <source>
        <strain evidence="2">Siblings of single egg batch collected in Ceske Budejovice</strain>
        <tissue evidence="2">Salivary glands</tissue>
    </source>
</reference>
<name>A0A147BAD9_IXORI</name>
<evidence type="ECO:0000256" key="1">
    <source>
        <dbReference type="SAM" id="MobiDB-lite"/>
    </source>
</evidence>
<proteinExistence type="predicted"/>
<feature type="compositionally biased region" description="Polar residues" evidence="1">
    <location>
        <begin position="78"/>
        <end position="92"/>
    </location>
</feature>
<feature type="non-terminal residue" evidence="2">
    <location>
        <position position="1"/>
    </location>
</feature>
<accession>A0A147BAD9</accession>
<evidence type="ECO:0000313" key="2">
    <source>
        <dbReference type="EMBL" id="JAR87750.1"/>
    </source>
</evidence>
<dbReference type="AlphaFoldDB" id="A0A147BAD9"/>
<sequence length="92" mass="10446">DRNSSTTNEDAVNTSDGPNLPNFKNLFKKWRDSFVSKLIYTWDPWTRPIRKGRRVCWVCHVIRPKRGVLSHAPADSPLSASHASASRLPSRS</sequence>
<dbReference type="EMBL" id="GEGO01007654">
    <property type="protein sequence ID" value="JAR87750.1"/>
    <property type="molecule type" value="Transcribed_RNA"/>
</dbReference>
<feature type="region of interest" description="Disordered" evidence="1">
    <location>
        <begin position="1"/>
        <end position="21"/>
    </location>
</feature>
<feature type="region of interest" description="Disordered" evidence="1">
    <location>
        <begin position="69"/>
        <end position="92"/>
    </location>
</feature>
<organism evidence="2">
    <name type="scientific">Ixodes ricinus</name>
    <name type="common">Common tick</name>
    <name type="synonym">Acarus ricinus</name>
    <dbReference type="NCBI Taxonomy" id="34613"/>
    <lineage>
        <taxon>Eukaryota</taxon>
        <taxon>Metazoa</taxon>
        <taxon>Ecdysozoa</taxon>
        <taxon>Arthropoda</taxon>
        <taxon>Chelicerata</taxon>
        <taxon>Arachnida</taxon>
        <taxon>Acari</taxon>
        <taxon>Parasitiformes</taxon>
        <taxon>Ixodida</taxon>
        <taxon>Ixodoidea</taxon>
        <taxon>Ixodidae</taxon>
        <taxon>Ixodinae</taxon>
        <taxon>Ixodes</taxon>
    </lineage>
</organism>
<feature type="compositionally biased region" description="Polar residues" evidence="1">
    <location>
        <begin position="1"/>
        <end position="17"/>
    </location>
</feature>